<evidence type="ECO:0000313" key="2">
    <source>
        <dbReference type="EMBL" id="OAS82675.1"/>
    </source>
</evidence>
<comment type="caution">
    <text evidence="2">The sequence shown here is derived from an EMBL/GenBank/DDBJ whole genome shotgun (WGS) entry which is preliminary data.</text>
</comment>
<organism evidence="2 3">
    <name type="scientific">Metabacillus litoralis</name>
    <dbReference type="NCBI Taxonomy" id="152268"/>
    <lineage>
        <taxon>Bacteria</taxon>
        <taxon>Bacillati</taxon>
        <taxon>Bacillota</taxon>
        <taxon>Bacilli</taxon>
        <taxon>Bacillales</taxon>
        <taxon>Bacillaceae</taxon>
        <taxon>Metabacillus</taxon>
    </lineage>
</organism>
<dbReference type="Proteomes" id="UP000078534">
    <property type="component" value="Unassembled WGS sequence"/>
</dbReference>
<dbReference type="STRING" id="152268.A6K24_11130"/>
<dbReference type="AlphaFoldDB" id="A0A179SLW1"/>
<evidence type="ECO:0000259" key="1">
    <source>
        <dbReference type="Pfam" id="PF13333"/>
    </source>
</evidence>
<dbReference type="GO" id="GO:0015074">
    <property type="term" value="P:DNA integration"/>
    <property type="evidence" value="ECO:0007669"/>
    <property type="project" value="InterPro"/>
</dbReference>
<dbReference type="InterPro" id="IPR012337">
    <property type="entry name" value="RNaseH-like_sf"/>
</dbReference>
<dbReference type="InterPro" id="IPR001584">
    <property type="entry name" value="Integrase_cat-core"/>
</dbReference>
<feature type="domain" description="Integrase catalytic" evidence="1">
    <location>
        <begin position="9"/>
        <end position="61"/>
    </location>
</feature>
<keyword evidence="3" id="KW-1185">Reference proteome</keyword>
<dbReference type="EMBL" id="LWSG01000044">
    <property type="protein sequence ID" value="OAS82675.1"/>
    <property type="molecule type" value="Genomic_DNA"/>
</dbReference>
<dbReference type="Pfam" id="PF13333">
    <property type="entry name" value="rve_2"/>
    <property type="match status" value="1"/>
</dbReference>
<dbReference type="SUPFAM" id="SSF53098">
    <property type="entry name" value="Ribonuclease H-like"/>
    <property type="match status" value="1"/>
</dbReference>
<proteinExistence type="predicted"/>
<accession>A0A179SLW1</accession>
<sequence length="72" mass="8715">MVDDNEPQESFFGHFKDEASIKICTNIDELKKEIKQYMTYYNNYRYQWNLNNMTPSQYRDHVSITNGVVNKR</sequence>
<reference evidence="3" key="1">
    <citation type="submission" date="2016-04" db="EMBL/GenBank/DDBJ databases">
        <authorList>
            <person name="Lyu Z."/>
            <person name="Lyu W."/>
        </authorList>
    </citation>
    <scope>NUCLEOTIDE SEQUENCE [LARGE SCALE GENOMIC DNA]</scope>
    <source>
        <strain evidence="3">C44</strain>
    </source>
</reference>
<evidence type="ECO:0000313" key="3">
    <source>
        <dbReference type="Proteomes" id="UP000078534"/>
    </source>
</evidence>
<gene>
    <name evidence="2" type="ORF">A6K24_11130</name>
</gene>
<name>A0A179SLW1_9BACI</name>
<protein>
    <recommendedName>
        <fullName evidence="1">Integrase catalytic domain-containing protein</fullName>
    </recommendedName>
</protein>